<dbReference type="Proteomes" id="UP000663870">
    <property type="component" value="Unassembled WGS sequence"/>
</dbReference>
<name>A0A814I3Y2_9BILA</name>
<gene>
    <name evidence="1" type="ORF">JXQ802_LOCUS15120</name>
</gene>
<reference evidence="1" key="1">
    <citation type="submission" date="2021-02" db="EMBL/GenBank/DDBJ databases">
        <authorList>
            <person name="Nowell W R."/>
        </authorList>
    </citation>
    <scope>NUCLEOTIDE SEQUENCE</scope>
</reference>
<dbReference type="AlphaFoldDB" id="A0A814I3Y2"/>
<accession>A0A814I3Y2</accession>
<sequence>MHTYFEELPNELILHIFSTYFDGVQLYKSFFGLNSRYDHLIKSINNIHLRLEYQDDDKSLYLFSTKVISVYIGQKHRSINFIPLLINVRSVTLVDPTIIQIINLLDIGKNLEHASIIWSNPYLINSMSARSFYELIFSASSCESLRSCRLYLPKSHSLYLEPKHCTLLLLCSIYVQLSIPSVDFRRIIRLCPNLIRLEIEIIDDTDSNEEKIIVLSHYQHVNIRRFHIYNLLSLDIFDILMGYIPNIENIYISMKFPSHPIDVFEQLSSIINRIEHLKEFHFHFTTDFWNLGQHQLETIKQMNPFFSNILIQNDDDEIIFIS</sequence>
<comment type="caution">
    <text evidence="1">The sequence shown here is derived from an EMBL/GenBank/DDBJ whole genome shotgun (WGS) entry which is preliminary data.</text>
</comment>
<evidence type="ECO:0000313" key="2">
    <source>
        <dbReference type="Proteomes" id="UP000663870"/>
    </source>
</evidence>
<evidence type="ECO:0008006" key="3">
    <source>
        <dbReference type="Google" id="ProtNLM"/>
    </source>
</evidence>
<dbReference type="EMBL" id="CAJNOL010000348">
    <property type="protein sequence ID" value="CAF1020138.1"/>
    <property type="molecule type" value="Genomic_DNA"/>
</dbReference>
<protein>
    <recommendedName>
        <fullName evidence="3">F-box domain-containing protein</fullName>
    </recommendedName>
</protein>
<proteinExistence type="predicted"/>
<evidence type="ECO:0000313" key="1">
    <source>
        <dbReference type="EMBL" id="CAF1020138.1"/>
    </source>
</evidence>
<organism evidence="1 2">
    <name type="scientific">Rotaria sordida</name>
    <dbReference type="NCBI Taxonomy" id="392033"/>
    <lineage>
        <taxon>Eukaryota</taxon>
        <taxon>Metazoa</taxon>
        <taxon>Spiralia</taxon>
        <taxon>Gnathifera</taxon>
        <taxon>Rotifera</taxon>
        <taxon>Eurotatoria</taxon>
        <taxon>Bdelloidea</taxon>
        <taxon>Philodinida</taxon>
        <taxon>Philodinidae</taxon>
        <taxon>Rotaria</taxon>
    </lineage>
</organism>
<keyword evidence="2" id="KW-1185">Reference proteome</keyword>